<organism evidence="3 4">
    <name type="scientific">Streptomyces celluloflavus</name>
    <dbReference type="NCBI Taxonomy" id="58344"/>
    <lineage>
        <taxon>Bacteria</taxon>
        <taxon>Bacillati</taxon>
        <taxon>Actinomycetota</taxon>
        <taxon>Actinomycetes</taxon>
        <taxon>Kitasatosporales</taxon>
        <taxon>Streptomycetaceae</taxon>
        <taxon>Streptomyces</taxon>
    </lineage>
</organism>
<sequence length="365" mass="38384">MKLSRISSVVAAAAIAPAVLFASPAVAADTATSPASSAPDTTPDAKPDTQGNAKADENNRFAILKIIDKSKPGSRVYEAAQAAMNGSPEDRVRFLDEGYELAQFADDKLRTAQILSIGGKGVRREAGEALKKGTHEALRQFLEVGQYQARDEDNAVEITSMLVTAKPGSVLYDAIQEALDGSPEDRTRFLEVGQHAARETDDRIRATRIAMTGGPHVKEAAKKALRSGKAEDIRRFLDVGQYEARKLDEAEAAKGKDKNKDNGNAKDSQESKEGQGAKDGKDSKNGKAIDGDEQKRDGAKEPKESNGTTGVQPAVATSSTGSSDVQLASTGAGSTTPWVIGGSAVALTAGAGLMLTARRRASSEN</sequence>
<keyword evidence="4" id="KW-1185">Reference proteome</keyword>
<gene>
    <name evidence="3" type="ORF">ACH4GP_12680</name>
</gene>
<dbReference type="InterPro" id="IPR005506">
    <property type="entry name" value="DUF312_ALF"/>
</dbReference>
<feature type="region of interest" description="Disordered" evidence="1">
    <location>
        <begin position="250"/>
        <end position="339"/>
    </location>
</feature>
<reference evidence="3 4" key="1">
    <citation type="submission" date="2024-10" db="EMBL/GenBank/DDBJ databases">
        <title>The Natural Products Discovery Center: Release of the First 8490 Sequenced Strains for Exploring Actinobacteria Biosynthetic Diversity.</title>
        <authorList>
            <person name="Kalkreuter E."/>
            <person name="Kautsar S.A."/>
            <person name="Yang D."/>
            <person name="Bader C.D."/>
            <person name="Teijaro C.N."/>
            <person name="Fluegel L."/>
            <person name="Davis C.M."/>
            <person name="Simpson J.R."/>
            <person name="Lauterbach L."/>
            <person name="Steele A.D."/>
            <person name="Gui C."/>
            <person name="Meng S."/>
            <person name="Li G."/>
            <person name="Viehrig K."/>
            <person name="Ye F."/>
            <person name="Su P."/>
            <person name="Kiefer A.F."/>
            <person name="Nichols A."/>
            <person name="Cepeda A.J."/>
            <person name="Yan W."/>
            <person name="Fan B."/>
            <person name="Jiang Y."/>
            <person name="Adhikari A."/>
            <person name="Zheng C.-J."/>
            <person name="Schuster L."/>
            <person name="Cowan T.M."/>
            <person name="Smanski M.J."/>
            <person name="Chevrette M.G."/>
            <person name="De Carvalho L.P.S."/>
            <person name="Shen B."/>
        </authorList>
    </citation>
    <scope>NUCLEOTIDE SEQUENCE [LARGE SCALE GENOMIC DNA]</scope>
    <source>
        <strain evidence="3 4">NPDC018013</strain>
    </source>
</reference>
<dbReference type="Proteomes" id="UP001610990">
    <property type="component" value="Unassembled WGS sequence"/>
</dbReference>
<feature type="region of interest" description="Disordered" evidence="1">
    <location>
        <begin position="31"/>
        <end position="55"/>
    </location>
</feature>
<protein>
    <submittedName>
        <fullName evidence="3">ALF repeat-containing protein</fullName>
    </submittedName>
</protein>
<proteinExistence type="predicted"/>
<comment type="caution">
    <text evidence="3">The sequence shown here is derived from an EMBL/GenBank/DDBJ whole genome shotgun (WGS) entry which is preliminary data.</text>
</comment>
<dbReference type="EMBL" id="JBIRGH010000006">
    <property type="protein sequence ID" value="MFH8585243.1"/>
    <property type="molecule type" value="Genomic_DNA"/>
</dbReference>
<feature type="compositionally biased region" description="Polar residues" evidence="1">
    <location>
        <begin position="305"/>
        <end position="337"/>
    </location>
</feature>
<feature type="chain" id="PRO_5046323916" evidence="2">
    <location>
        <begin position="28"/>
        <end position="365"/>
    </location>
</feature>
<evidence type="ECO:0000256" key="1">
    <source>
        <dbReference type="SAM" id="MobiDB-lite"/>
    </source>
</evidence>
<dbReference type="PANTHER" id="PTHR23242:SF9">
    <property type="entry name" value="TRANSCRIPTION FACTOR HOXA13"/>
    <property type="match status" value="1"/>
</dbReference>
<keyword evidence="2" id="KW-0732">Signal</keyword>
<evidence type="ECO:0000313" key="4">
    <source>
        <dbReference type="Proteomes" id="UP001610990"/>
    </source>
</evidence>
<accession>A0ABW7RDI6</accession>
<dbReference type="Pfam" id="PF03752">
    <property type="entry name" value="ALF"/>
    <property type="match status" value="4"/>
</dbReference>
<dbReference type="PANTHER" id="PTHR23242">
    <property type="entry name" value="TRANSCRIPTION FACTOR HOXA13"/>
    <property type="match status" value="1"/>
</dbReference>
<feature type="compositionally biased region" description="Basic and acidic residues" evidence="1">
    <location>
        <begin position="250"/>
        <end position="304"/>
    </location>
</feature>
<name>A0ABW7RDI6_9ACTN</name>
<feature type="compositionally biased region" description="Low complexity" evidence="1">
    <location>
        <begin position="31"/>
        <end position="44"/>
    </location>
</feature>
<feature type="signal peptide" evidence="2">
    <location>
        <begin position="1"/>
        <end position="27"/>
    </location>
</feature>
<dbReference type="NCBIfam" id="NF041528">
    <property type="entry name" value="strep_LAETG"/>
    <property type="match status" value="1"/>
</dbReference>
<evidence type="ECO:0000313" key="3">
    <source>
        <dbReference type="EMBL" id="MFH8585243.1"/>
    </source>
</evidence>
<dbReference type="RefSeq" id="WP_367429413.1">
    <property type="nucleotide sequence ID" value="NZ_CP108413.1"/>
</dbReference>
<evidence type="ECO:0000256" key="2">
    <source>
        <dbReference type="SAM" id="SignalP"/>
    </source>
</evidence>